<evidence type="ECO:0000256" key="2">
    <source>
        <dbReference type="ARBA" id="ARBA00023315"/>
    </source>
</evidence>
<dbReference type="InterPro" id="IPR050832">
    <property type="entry name" value="Bact_Acetyltransf"/>
</dbReference>
<keyword evidence="5" id="KW-1185">Reference proteome</keyword>
<organism evidence="4 5">
    <name type="scientific">Levilactobacillus senmaizukei DSM 21775 = NBRC 103853</name>
    <dbReference type="NCBI Taxonomy" id="1423803"/>
    <lineage>
        <taxon>Bacteria</taxon>
        <taxon>Bacillati</taxon>
        <taxon>Bacillota</taxon>
        <taxon>Bacilli</taxon>
        <taxon>Lactobacillales</taxon>
        <taxon>Lactobacillaceae</taxon>
        <taxon>Levilactobacillus</taxon>
    </lineage>
</organism>
<evidence type="ECO:0000256" key="1">
    <source>
        <dbReference type="ARBA" id="ARBA00022679"/>
    </source>
</evidence>
<dbReference type="InterPro" id="IPR016181">
    <property type="entry name" value="Acyl_CoA_acyltransferase"/>
</dbReference>
<dbReference type="PANTHER" id="PTHR43877">
    <property type="entry name" value="AMINOALKYLPHOSPHONATE N-ACETYLTRANSFERASE-RELATED-RELATED"/>
    <property type="match status" value="1"/>
</dbReference>
<dbReference type="PANTHER" id="PTHR43877:SF2">
    <property type="entry name" value="AMINOALKYLPHOSPHONATE N-ACETYLTRANSFERASE-RELATED"/>
    <property type="match status" value="1"/>
</dbReference>
<feature type="domain" description="N-acetyltransferase" evidence="3">
    <location>
        <begin position="1"/>
        <end position="146"/>
    </location>
</feature>
<dbReference type="RefSeq" id="WP_061776977.1">
    <property type="nucleotide sequence ID" value="NZ_AYZH01000001.1"/>
</dbReference>
<gene>
    <name evidence="4" type="ORF">FD13_GL000205</name>
</gene>
<evidence type="ECO:0000313" key="4">
    <source>
        <dbReference type="EMBL" id="KRN03417.1"/>
    </source>
</evidence>
<dbReference type="STRING" id="1423803.FD13_GL000205"/>
<dbReference type="Pfam" id="PF13673">
    <property type="entry name" value="Acetyltransf_10"/>
    <property type="match status" value="1"/>
</dbReference>
<dbReference type="EMBL" id="AYZH01000001">
    <property type="protein sequence ID" value="KRN03417.1"/>
    <property type="molecule type" value="Genomic_DNA"/>
</dbReference>
<proteinExistence type="predicted"/>
<protein>
    <submittedName>
        <fullName evidence="4">Acetyltransferase</fullName>
    </submittedName>
</protein>
<dbReference type="AlphaFoldDB" id="A0A0R2DHB9"/>
<sequence length="146" mass="16235">MECRRAWGKLNPCYDDALAIRKAVFINEQGIDPKLELDGTDEDKMHYVGYVDDQPVTTARLDMLAGNRLKIQRVATVANARKQGYAGSLIQQIIHDAEASGVAHIELDAQVTALDFYRQLGFVPVGETFMEAGIEHQTAEYAASHR</sequence>
<dbReference type="Proteomes" id="UP000051589">
    <property type="component" value="Unassembled WGS sequence"/>
</dbReference>
<evidence type="ECO:0000259" key="3">
    <source>
        <dbReference type="PROSITE" id="PS51186"/>
    </source>
</evidence>
<dbReference type="GO" id="GO:0016747">
    <property type="term" value="F:acyltransferase activity, transferring groups other than amino-acyl groups"/>
    <property type="evidence" value="ECO:0007669"/>
    <property type="project" value="InterPro"/>
</dbReference>
<dbReference type="SUPFAM" id="SSF55729">
    <property type="entry name" value="Acyl-CoA N-acyltransferases (Nat)"/>
    <property type="match status" value="1"/>
</dbReference>
<keyword evidence="2" id="KW-0012">Acyltransferase</keyword>
<dbReference type="PROSITE" id="PS51186">
    <property type="entry name" value="GNAT"/>
    <property type="match status" value="1"/>
</dbReference>
<accession>A0A0R2DHB9</accession>
<evidence type="ECO:0000313" key="5">
    <source>
        <dbReference type="Proteomes" id="UP000051589"/>
    </source>
</evidence>
<comment type="caution">
    <text evidence="4">The sequence shown here is derived from an EMBL/GenBank/DDBJ whole genome shotgun (WGS) entry which is preliminary data.</text>
</comment>
<keyword evidence="1 4" id="KW-0808">Transferase</keyword>
<name>A0A0R2DHB9_9LACO</name>
<reference evidence="4 5" key="1">
    <citation type="journal article" date="2015" name="Genome Announc.">
        <title>Expanding the biotechnology potential of lactobacilli through comparative genomics of 213 strains and associated genera.</title>
        <authorList>
            <person name="Sun Z."/>
            <person name="Harris H.M."/>
            <person name="McCann A."/>
            <person name="Guo C."/>
            <person name="Argimon S."/>
            <person name="Zhang W."/>
            <person name="Yang X."/>
            <person name="Jeffery I.B."/>
            <person name="Cooney J.C."/>
            <person name="Kagawa T.F."/>
            <person name="Liu W."/>
            <person name="Song Y."/>
            <person name="Salvetti E."/>
            <person name="Wrobel A."/>
            <person name="Rasinkangas P."/>
            <person name="Parkhill J."/>
            <person name="Rea M.C."/>
            <person name="O'Sullivan O."/>
            <person name="Ritari J."/>
            <person name="Douillard F.P."/>
            <person name="Paul Ross R."/>
            <person name="Yang R."/>
            <person name="Briner A.E."/>
            <person name="Felis G.E."/>
            <person name="de Vos W.M."/>
            <person name="Barrangou R."/>
            <person name="Klaenhammer T.R."/>
            <person name="Caufield P.W."/>
            <person name="Cui Y."/>
            <person name="Zhang H."/>
            <person name="O'Toole P.W."/>
        </authorList>
    </citation>
    <scope>NUCLEOTIDE SEQUENCE [LARGE SCALE GENOMIC DNA]</scope>
    <source>
        <strain evidence="4 5">DSM 21775</strain>
    </source>
</reference>
<dbReference type="OrthoDB" id="9796171at2"/>
<dbReference type="Gene3D" id="3.40.630.30">
    <property type="match status" value="1"/>
</dbReference>
<dbReference type="CDD" id="cd04301">
    <property type="entry name" value="NAT_SF"/>
    <property type="match status" value="1"/>
</dbReference>
<dbReference type="PATRIC" id="fig|1423803.3.peg.205"/>
<dbReference type="InterPro" id="IPR000182">
    <property type="entry name" value="GNAT_dom"/>
</dbReference>